<feature type="transmembrane region" description="Helical" evidence="7">
    <location>
        <begin position="155"/>
        <end position="176"/>
    </location>
</feature>
<sequence>MVEFWAAALALSLLLYVLLDGFDLGVGMLYPFAPGERARAQLLSSISPVWDGNETWLVLAAATLFGAFPLVYSIAISAFYLPIQLMLVSLILRGVAFEFRYKAGPTMARVWDAGFVGGSYLATFIQGVTVGAFVAELPIEGGRFVGGPFFWLQPLALACGVGLCLGYAMMGSCWVIGKTEGRTRDFAYRVLPWLATALLAFLATSFVISLHRHLQVMDRWIERPALIAFPFAGLLAGAGIAWGWKARRDRLLFPCGAVIFASAFGTLAASFLPYMVPFTITVEQGAAPLSSLTFMFWGAGVIVLPLTLAYTAAVYFIFRGRVGDGDGYAGGGQAPEPAVASAAPAIAAERSGTPVLTAVAGFLVMLGIRSLLRRLTR</sequence>
<dbReference type="GO" id="GO:0005886">
    <property type="term" value="C:plasma membrane"/>
    <property type="evidence" value="ECO:0007669"/>
    <property type="project" value="UniProtKB-SubCell"/>
</dbReference>
<name>A0AA41Z0H6_9HYPH</name>
<dbReference type="EMBL" id="JAMOIM010000027">
    <property type="protein sequence ID" value="MCW6511514.1"/>
    <property type="molecule type" value="Genomic_DNA"/>
</dbReference>
<dbReference type="PANTHER" id="PTHR43141:SF4">
    <property type="entry name" value="CYTOCHROME BD2 SUBUNIT II"/>
    <property type="match status" value="1"/>
</dbReference>
<feature type="transmembrane region" description="Helical" evidence="7">
    <location>
        <begin position="70"/>
        <end position="92"/>
    </location>
</feature>
<comment type="subcellular location">
    <subcellularLocation>
        <location evidence="1">Cell membrane</location>
        <topology evidence="1">Multi-pass membrane protein</topology>
    </subcellularLocation>
</comment>
<dbReference type="Pfam" id="PF02322">
    <property type="entry name" value="Cyt_bd_oxida_II"/>
    <property type="match status" value="1"/>
</dbReference>
<reference evidence="8" key="1">
    <citation type="submission" date="2022-05" db="EMBL/GenBank/DDBJ databases">
        <authorList>
            <person name="Pankratov T."/>
        </authorList>
    </citation>
    <scope>NUCLEOTIDE SEQUENCE</scope>
    <source>
        <strain evidence="8">BP6-180914</strain>
    </source>
</reference>
<dbReference type="RefSeq" id="WP_282587892.1">
    <property type="nucleotide sequence ID" value="NZ_JAMOIM010000027.1"/>
</dbReference>
<comment type="caution">
    <text evidence="8">The sequence shown here is derived from an EMBL/GenBank/DDBJ whole genome shotgun (WGS) entry which is preliminary data.</text>
</comment>
<evidence type="ECO:0000256" key="7">
    <source>
        <dbReference type="SAM" id="Phobius"/>
    </source>
</evidence>
<evidence type="ECO:0000256" key="3">
    <source>
        <dbReference type="ARBA" id="ARBA00022475"/>
    </source>
</evidence>
<dbReference type="InterPro" id="IPR003317">
    <property type="entry name" value="Cyt-d_oxidase_su2"/>
</dbReference>
<dbReference type="GO" id="GO:0019646">
    <property type="term" value="P:aerobic electron transport chain"/>
    <property type="evidence" value="ECO:0007669"/>
    <property type="project" value="TreeGrafter"/>
</dbReference>
<dbReference type="GO" id="GO:0009055">
    <property type="term" value="F:electron transfer activity"/>
    <property type="evidence" value="ECO:0007669"/>
    <property type="project" value="TreeGrafter"/>
</dbReference>
<evidence type="ECO:0000256" key="6">
    <source>
        <dbReference type="ARBA" id="ARBA00023136"/>
    </source>
</evidence>
<dbReference type="AlphaFoldDB" id="A0AA41Z0H6"/>
<keyword evidence="4 7" id="KW-0812">Transmembrane</keyword>
<dbReference type="GO" id="GO:0016682">
    <property type="term" value="F:oxidoreductase activity, acting on diphenols and related substances as donors, oxygen as acceptor"/>
    <property type="evidence" value="ECO:0007669"/>
    <property type="project" value="TreeGrafter"/>
</dbReference>
<feature type="transmembrane region" description="Helical" evidence="7">
    <location>
        <begin position="225"/>
        <end position="244"/>
    </location>
</feature>
<feature type="transmembrane region" description="Helical" evidence="7">
    <location>
        <begin position="113"/>
        <end position="135"/>
    </location>
</feature>
<gene>
    <name evidence="8" type="primary">cydB</name>
    <name evidence="8" type="ORF">M8523_26410</name>
</gene>
<evidence type="ECO:0000256" key="1">
    <source>
        <dbReference type="ARBA" id="ARBA00004651"/>
    </source>
</evidence>
<accession>A0AA41Z0H6</accession>
<keyword evidence="5 7" id="KW-1133">Transmembrane helix</keyword>
<feature type="transmembrane region" description="Helical" evidence="7">
    <location>
        <begin position="294"/>
        <end position="318"/>
    </location>
</feature>
<evidence type="ECO:0000313" key="8">
    <source>
        <dbReference type="EMBL" id="MCW6511514.1"/>
    </source>
</evidence>
<evidence type="ECO:0000256" key="2">
    <source>
        <dbReference type="ARBA" id="ARBA00007543"/>
    </source>
</evidence>
<dbReference type="PANTHER" id="PTHR43141">
    <property type="entry name" value="CYTOCHROME BD2 SUBUNIT II"/>
    <property type="match status" value="1"/>
</dbReference>
<feature type="transmembrane region" description="Helical" evidence="7">
    <location>
        <begin position="188"/>
        <end position="210"/>
    </location>
</feature>
<organism evidence="8 9">
    <name type="scientific">Lichenifustis flavocetrariae</name>
    <dbReference type="NCBI Taxonomy" id="2949735"/>
    <lineage>
        <taxon>Bacteria</taxon>
        <taxon>Pseudomonadati</taxon>
        <taxon>Pseudomonadota</taxon>
        <taxon>Alphaproteobacteria</taxon>
        <taxon>Hyphomicrobiales</taxon>
        <taxon>Lichenihabitantaceae</taxon>
        <taxon>Lichenifustis</taxon>
    </lineage>
</organism>
<comment type="similarity">
    <text evidence="2">Belongs to the cytochrome ubiquinol oxidase subunit 2 family.</text>
</comment>
<keyword evidence="9" id="KW-1185">Reference proteome</keyword>
<evidence type="ECO:0000256" key="5">
    <source>
        <dbReference type="ARBA" id="ARBA00022989"/>
    </source>
</evidence>
<protein>
    <submittedName>
        <fullName evidence="8">Cytochrome d ubiquinol oxidase subunit II</fullName>
    </submittedName>
</protein>
<keyword evidence="6 7" id="KW-0472">Membrane</keyword>
<dbReference type="Proteomes" id="UP001165667">
    <property type="component" value="Unassembled WGS sequence"/>
</dbReference>
<proteinExistence type="inferred from homology"/>
<evidence type="ECO:0000313" key="9">
    <source>
        <dbReference type="Proteomes" id="UP001165667"/>
    </source>
</evidence>
<evidence type="ECO:0000256" key="4">
    <source>
        <dbReference type="ARBA" id="ARBA00022692"/>
    </source>
</evidence>
<keyword evidence="3" id="KW-1003">Cell membrane</keyword>
<feature type="transmembrane region" description="Helical" evidence="7">
    <location>
        <begin position="251"/>
        <end position="274"/>
    </location>
</feature>
<dbReference type="NCBIfam" id="TIGR00203">
    <property type="entry name" value="cydB"/>
    <property type="match status" value="1"/>
</dbReference>
<dbReference type="GO" id="GO:0070069">
    <property type="term" value="C:cytochrome complex"/>
    <property type="evidence" value="ECO:0007669"/>
    <property type="project" value="TreeGrafter"/>
</dbReference>